<dbReference type="PANTHER" id="PTHR31806">
    <property type="entry name" value="PURINE-CYTOSINE PERMEASE FCY2-RELATED"/>
    <property type="match status" value="1"/>
</dbReference>
<evidence type="ECO:0000256" key="3">
    <source>
        <dbReference type="ARBA" id="ARBA00022448"/>
    </source>
</evidence>
<dbReference type="FunFam" id="1.10.4160.10:FF:000002">
    <property type="entry name" value="Purine-cytosine permease fcyB"/>
    <property type="match status" value="1"/>
</dbReference>
<dbReference type="Proteomes" id="UP000053259">
    <property type="component" value="Unassembled WGS sequence"/>
</dbReference>
<organism evidence="11 12">
    <name type="scientific">Verruconis gallopava</name>
    <dbReference type="NCBI Taxonomy" id="253628"/>
    <lineage>
        <taxon>Eukaryota</taxon>
        <taxon>Fungi</taxon>
        <taxon>Dikarya</taxon>
        <taxon>Ascomycota</taxon>
        <taxon>Pezizomycotina</taxon>
        <taxon>Dothideomycetes</taxon>
        <taxon>Pleosporomycetidae</taxon>
        <taxon>Venturiales</taxon>
        <taxon>Sympoventuriaceae</taxon>
        <taxon>Verruconis</taxon>
    </lineage>
</organism>
<dbReference type="InParanoid" id="A0A0D1YHI9"/>
<dbReference type="PANTHER" id="PTHR31806:SF16">
    <property type="entry name" value="PURINE-CYTOSINE TRANSPORTER (EUROFUNG)"/>
    <property type="match status" value="1"/>
</dbReference>
<dbReference type="STRING" id="253628.A0A0D1YHI9"/>
<keyword evidence="7 8" id="KW-0472">Membrane</keyword>
<dbReference type="Gene3D" id="1.10.4160.10">
    <property type="entry name" value="Hydantoin permease"/>
    <property type="match status" value="1"/>
</dbReference>
<dbReference type="InterPro" id="IPR026030">
    <property type="entry name" value="Pur-cyt_permease_Fcy2/21/22"/>
</dbReference>
<feature type="transmembrane region" description="Helical" evidence="10">
    <location>
        <begin position="446"/>
        <end position="471"/>
    </location>
</feature>
<feature type="transmembrane region" description="Helical" evidence="10">
    <location>
        <begin position="154"/>
        <end position="178"/>
    </location>
</feature>
<evidence type="ECO:0000256" key="1">
    <source>
        <dbReference type="ARBA" id="ARBA00004141"/>
    </source>
</evidence>
<dbReference type="Pfam" id="PF02133">
    <property type="entry name" value="Transp_cyt_pur"/>
    <property type="match status" value="1"/>
</dbReference>
<feature type="transmembrane region" description="Helical" evidence="10">
    <location>
        <begin position="319"/>
        <end position="338"/>
    </location>
</feature>
<reference evidence="11 12" key="1">
    <citation type="submission" date="2015-01" db="EMBL/GenBank/DDBJ databases">
        <title>The Genome Sequence of Ochroconis gallopava CBS43764.</title>
        <authorList>
            <consortium name="The Broad Institute Genomics Platform"/>
            <person name="Cuomo C."/>
            <person name="de Hoog S."/>
            <person name="Gorbushina A."/>
            <person name="Stielow B."/>
            <person name="Teixiera M."/>
            <person name="Abouelleil A."/>
            <person name="Chapman S.B."/>
            <person name="Priest M."/>
            <person name="Young S.K."/>
            <person name="Wortman J."/>
            <person name="Nusbaum C."/>
            <person name="Birren B."/>
        </authorList>
    </citation>
    <scope>NUCLEOTIDE SEQUENCE [LARGE SCALE GENOMIC DNA]</scope>
    <source>
        <strain evidence="11 12">CBS 43764</strain>
    </source>
</reference>
<feature type="transmembrane region" description="Helical" evidence="10">
    <location>
        <begin position="383"/>
        <end position="399"/>
    </location>
</feature>
<keyword evidence="12" id="KW-1185">Reference proteome</keyword>
<evidence type="ECO:0000313" key="11">
    <source>
        <dbReference type="EMBL" id="KIW00317.1"/>
    </source>
</evidence>
<comment type="subcellular location">
    <subcellularLocation>
        <location evidence="1">Membrane</location>
        <topology evidence="1">Multi-pass membrane protein</topology>
    </subcellularLocation>
</comment>
<feature type="transmembrane region" description="Helical" evidence="10">
    <location>
        <begin position="184"/>
        <end position="203"/>
    </location>
</feature>
<dbReference type="GO" id="GO:0005886">
    <property type="term" value="C:plasma membrane"/>
    <property type="evidence" value="ECO:0007669"/>
    <property type="project" value="TreeGrafter"/>
</dbReference>
<evidence type="ECO:0000256" key="2">
    <source>
        <dbReference type="ARBA" id="ARBA00008974"/>
    </source>
</evidence>
<evidence type="ECO:0000313" key="12">
    <source>
        <dbReference type="Proteomes" id="UP000053259"/>
    </source>
</evidence>
<dbReference type="VEuPathDB" id="FungiDB:PV09_08204"/>
<keyword evidence="6 10" id="KW-1133">Transmembrane helix</keyword>
<feature type="transmembrane region" description="Helical" evidence="10">
    <location>
        <begin position="286"/>
        <end position="307"/>
    </location>
</feature>
<keyword evidence="3 8" id="KW-0813">Transport</keyword>
<evidence type="ECO:0000256" key="10">
    <source>
        <dbReference type="SAM" id="Phobius"/>
    </source>
</evidence>
<evidence type="ECO:0000256" key="7">
    <source>
        <dbReference type="ARBA" id="ARBA00023136"/>
    </source>
</evidence>
<dbReference type="HOGENOM" id="CLU_026016_2_1_1"/>
<evidence type="ECO:0000256" key="6">
    <source>
        <dbReference type="ARBA" id="ARBA00022989"/>
    </source>
</evidence>
<dbReference type="GO" id="GO:0015851">
    <property type="term" value="P:nucleobase transport"/>
    <property type="evidence" value="ECO:0007669"/>
    <property type="project" value="UniProtKB-ARBA"/>
</dbReference>
<comment type="similarity">
    <text evidence="2 8">Belongs to the purine-cytosine permease (2.A.39) family.</text>
</comment>
<dbReference type="InterPro" id="IPR001248">
    <property type="entry name" value="Pur-cyt_permease"/>
</dbReference>
<feature type="transmembrane region" description="Helical" evidence="10">
    <location>
        <begin position="406"/>
        <end position="426"/>
    </location>
</feature>
<evidence type="ECO:0000256" key="5">
    <source>
        <dbReference type="ARBA" id="ARBA00022692"/>
    </source>
</evidence>
<evidence type="ECO:0000256" key="4">
    <source>
        <dbReference type="ARBA" id="ARBA00022553"/>
    </source>
</evidence>
<keyword evidence="5 10" id="KW-0812">Transmembrane</keyword>
<dbReference type="PIRSF" id="PIRSF002744">
    <property type="entry name" value="Pur-cyt_permease"/>
    <property type="match status" value="1"/>
</dbReference>
<feature type="region of interest" description="Disordered" evidence="9">
    <location>
        <begin position="1"/>
        <end position="22"/>
    </location>
</feature>
<protein>
    <submittedName>
        <fullName evidence="11">Uncharacterized protein</fullName>
    </submittedName>
</protein>
<feature type="transmembrane region" description="Helical" evidence="10">
    <location>
        <begin position="254"/>
        <end position="274"/>
    </location>
</feature>
<dbReference type="GO" id="GO:0022857">
    <property type="term" value="F:transmembrane transporter activity"/>
    <property type="evidence" value="ECO:0007669"/>
    <property type="project" value="InterPro"/>
</dbReference>
<dbReference type="RefSeq" id="XP_016210186.1">
    <property type="nucleotide sequence ID" value="XM_016362066.1"/>
</dbReference>
<sequence length="515" mass="55807">MTTPAEKDIGTAATSPASSSVHEGAMAYTRDPTIIHAENRLQRWANKLDRIAGVEARGIGRVTEEERDRPVAARDYIHMFTIWFSMNCTANQMTLGILGPVAYGLGFTDSIVCCLFGTVFGSCCSAYISTFGPMSGLRTLNVAKYTMGWWPSKLCVILNIVIELGYGVVDCLVAGLILSAVNGGGMTVIVGIIITAIISWLVSTFGIRWFNAFEAYIWAPTVLILFIFIGVASPKFDTAMASSGSGAVLAGNRLSYFFLTASGPLGWSSSAADYYSYYPPKTNRWLTFAMTSSGITLGKLLIEFLGIGLGSGLAANPNWASAFSNHGVGALIVEAFAPLNGFGKFCATVLAICVTANMIPGIYAASLNFQQLFDFLAKVPRPIWSTFAIIVSAVCAIAGRSQLLTIFLNFLGLIGYWTIIWIAMTLEEEFIFRRKSGYDWTVWDMQSALPIGFAALLSFLVGWAGAILCMYQTYYTGVIASKIGTGADLGLPVAMSWAALVYPPLRYAELRFFRR</sequence>
<name>A0A0D1YHI9_9PEZI</name>
<evidence type="ECO:0000256" key="8">
    <source>
        <dbReference type="PIRNR" id="PIRNR002744"/>
    </source>
</evidence>
<dbReference type="GO" id="GO:0000329">
    <property type="term" value="C:fungal-type vacuole membrane"/>
    <property type="evidence" value="ECO:0007669"/>
    <property type="project" value="TreeGrafter"/>
</dbReference>
<gene>
    <name evidence="11" type="ORF">PV09_08204</name>
</gene>
<accession>A0A0D1YHI9</accession>
<dbReference type="EMBL" id="KN847565">
    <property type="protein sequence ID" value="KIW00317.1"/>
    <property type="molecule type" value="Genomic_DNA"/>
</dbReference>
<dbReference type="OrthoDB" id="5428495at2759"/>
<keyword evidence="4" id="KW-0597">Phosphoprotein</keyword>
<feature type="compositionally biased region" description="Polar residues" evidence="9">
    <location>
        <begin position="12"/>
        <end position="21"/>
    </location>
</feature>
<dbReference type="AlphaFoldDB" id="A0A0D1YHI9"/>
<dbReference type="GeneID" id="27316177"/>
<evidence type="ECO:0000256" key="9">
    <source>
        <dbReference type="SAM" id="MobiDB-lite"/>
    </source>
</evidence>
<feature type="transmembrane region" description="Helical" evidence="10">
    <location>
        <begin position="215"/>
        <end position="234"/>
    </location>
</feature>
<dbReference type="FunCoup" id="A0A0D1YHI9">
    <property type="interactions" value="32"/>
</dbReference>
<proteinExistence type="inferred from homology"/>
<feature type="transmembrane region" description="Helical" evidence="10">
    <location>
        <begin position="345"/>
        <end position="363"/>
    </location>
</feature>